<organism evidence="1 2">
    <name type="scientific">Thermodesulfovibrio aggregans</name>
    <dbReference type="NCBI Taxonomy" id="86166"/>
    <lineage>
        <taxon>Bacteria</taxon>
        <taxon>Pseudomonadati</taxon>
        <taxon>Nitrospirota</taxon>
        <taxon>Thermodesulfovibrionia</taxon>
        <taxon>Thermodesulfovibrionales</taxon>
        <taxon>Thermodesulfovibrionaceae</taxon>
        <taxon>Thermodesulfovibrio</taxon>
    </lineage>
</organism>
<evidence type="ECO:0000313" key="1">
    <source>
        <dbReference type="EMBL" id="GAQ94002.1"/>
    </source>
</evidence>
<dbReference type="Gene3D" id="2.20.25.10">
    <property type="match status" value="1"/>
</dbReference>
<evidence type="ECO:0000313" key="2">
    <source>
        <dbReference type="Proteomes" id="UP000054976"/>
    </source>
</evidence>
<dbReference type="SUPFAM" id="SSF82784">
    <property type="entry name" value="OsmC-like"/>
    <property type="match status" value="1"/>
</dbReference>
<dbReference type="InterPro" id="IPR036102">
    <property type="entry name" value="OsmC/Ohrsf"/>
</dbReference>
<dbReference type="Pfam" id="PF02566">
    <property type="entry name" value="OsmC"/>
    <property type="match status" value="1"/>
</dbReference>
<dbReference type="OrthoDB" id="9804010at2"/>
<dbReference type="InterPro" id="IPR003718">
    <property type="entry name" value="OsmC/Ohr_fam"/>
</dbReference>
<dbReference type="AlphaFoldDB" id="A0A0U9HP93"/>
<reference evidence="2" key="1">
    <citation type="submission" date="2016-01" db="EMBL/GenBank/DDBJ databases">
        <title>Draft genome sequence of Thermodesulfovibrio aggregans strain TGE-P1.</title>
        <authorList>
            <person name="Sekiguchi Y."/>
            <person name="Ohashi A."/>
            <person name="Matsuura N."/>
            <person name="Tourlousse M.D."/>
        </authorList>
    </citation>
    <scope>NUCLEOTIDE SEQUENCE [LARGE SCALE GENOMIC DNA]</scope>
    <source>
        <strain evidence="2">TGE-P1</strain>
    </source>
</reference>
<proteinExistence type="predicted"/>
<dbReference type="RefSeq" id="WP_059175488.1">
    <property type="nucleotide sequence ID" value="NZ_BCNO01000001.1"/>
</dbReference>
<sequence length="140" mass="15286">MLKAKVKWAGGLQFIGQSGTGHAIVMDGSPDYGGDNTGMRPMELLLVGLGGCSGMDIASILAKKKQDVRGIEINVQGKQAEEYPKRFTEIEIEFIVKGKNLSEEAVKRAVELSMEKYCSVKATLEHSAKIIHSYKIVEVD</sequence>
<name>A0A0U9HP93_9BACT</name>
<dbReference type="InterPro" id="IPR015946">
    <property type="entry name" value="KH_dom-like_a/b"/>
</dbReference>
<dbReference type="EMBL" id="BCNO01000001">
    <property type="protein sequence ID" value="GAQ94002.1"/>
    <property type="molecule type" value="Genomic_DNA"/>
</dbReference>
<keyword evidence="2" id="KW-1185">Reference proteome</keyword>
<dbReference type="PANTHER" id="PTHR34352:SF1">
    <property type="entry name" value="PROTEIN YHFA"/>
    <property type="match status" value="1"/>
</dbReference>
<dbReference type="Proteomes" id="UP000054976">
    <property type="component" value="Unassembled WGS sequence"/>
</dbReference>
<dbReference type="Gene3D" id="3.30.300.20">
    <property type="match status" value="1"/>
</dbReference>
<dbReference type="PANTHER" id="PTHR34352">
    <property type="entry name" value="PROTEIN YHFA"/>
    <property type="match status" value="1"/>
</dbReference>
<gene>
    <name evidence="1" type="ORF">TAGGR_1167</name>
</gene>
<comment type="caution">
    <text evidence="1">The sequence shown here is derived from an EMBL/GenBank/DDBJ whole genome shotgun (WGS) entry which is preliminary data.</text>
</comment>
<protein>
    <submittedName>
        <fullName evidence="1">Putative redox protein</fullName>
    </submittedName>
</protein>
<dbReference type="NCBIfam" id="NF008009">
    <property type="entry name" value="PRK10738.1"/>
    <property type="match status" value="1"/>
</dbReference>
<accession>A0A0U9HP93</accession>
<dbReference type="STRING" id="86166.TAGGR_1167"/>